<gene>
    <name evidence="7" type="ORF">NDU88_003000</name>
</gene>
<dbReference type="InterPro" id="IPR008983">
    <property type="entry name" value="Tumour_necrosis_fac-like_dom"/>
</dbReference>
<sequence length="206" mass="22210">MGGLPGYPGHNGVPGRDGRDGKDGDKGEKGDQGEQGPKGDQGEAGVTGVEGAQGLPGSPGLKGERGESSLTYHSAFSVGLVSKDPPPNMPIKFTKIFYNEQKHYDETTGKFLCVIPGTYYFSYHLTVYLKDVKVSLYRSGKAIMFTYDQFQATNLDQASGSVLLHLKAGEEIWLQVFGEGAYNGIYADNINDSTFTGFLLYPDMAS</sequence>
<reference evidence="7" key="1">
    <citation type="journal article" date="2022" name="bioRxiv">
        <title>Sequencing and chromosome-scale assembly of the giantPleurodeles waltlgenome.</title>
        <authorList>
            <person name="Brown T."/>
            <person name="Elewa A."/>
            <person name="Iarovenko S."/>
            <person name="Subramanian E."/>
            <person name="Araus A.J."/>
            <person name="Petzold A."/>
            <person name="Susuki M."/>
            <person name="Suzuki K.-i.T."/>
            <person name="Hayashi T."/>
            <person name="Toyoda A."/>
            <person name="Oliveira C."/>
            <person name="Osipova E."/>
            <person name="Leigh N.D."/>
            <person name="Simon A."/>
            <person name="Yun M.H."/>
        </authorList>
    </citation>
    <scope>NUCLEOTIDE SEQUENCE</scope>
    <source>
        <strain evidence="7">20211129_DDA</strain>
        <tissue evidence="7">Liver</tissue>
    </source>
</reference>
<accession>A0AAV7LDY9</accession>
<dbReference type="FunFam" id="2.60.120.40:FF:000001">
    <property type="entry name" value="Complement C1q B chain"/>
    <property type="match status" value="1"/>
</dbReference>
<feature type="compositionally biased region" description="Basic and acidic residues" evidence="5">
    <location>
        <begin position="16"/>
        <end position="32"/>
    </location>
</feature>
<keyword evidence="8" id="KW-1185">Reference proteome</keyword>
<dbReference type="InterPro" id="IPR001073">
    <property type="entry name" value="C1q_dom"/>
</dbReference>
<evidence type="ECO:0000313" key="7">
    <source>
        <dbReference type="EMBL" id="KAJ1089856.1"/>
    </source>
</evidence>
<protein>
    <recommendedName>
        <fullName evidence="6">C1q domain-containing protein</fullName>
    </recommendedName>
</protein>
<dbReference type="PANTHER" id="PTHR15427">
    <property type="entry name" value="EMILIN ELASTIN MICROFIBRIL INTERFACE-LOCATED PROTEIN ELASTIN MICROFIBRIL INTERFACER"/>
    <property type="match status" value="1"/>
</dbReference>
<dbReference type="SMART" id="SM00110">
    <property type="entry name" value="C1Q"/>
    <property type="match status" value="1"/>
</dbReference>
<keyword evidence="2" id="KW-0964">Secreted</keyword>
<dbReference type="Pfam" id="PF01391">
    <property type="entry name" value="Collagen"/>
    <property type="match status" value="1"/>
</dbReference>
<keyword evidence="3" id="KW-0732">Signal</keyword>
<dbReference type="GO" id="GO:0005581">
    <property type="term" value="C:collagen trimer"/>
    <property type="evidence" value="ECO:0007669"/>
    <property type="project" value="UniProtKB-KW"/>
</dbReference>
<dbReference type="SUPFAM" id="SSF49842">
    <property type="entry name" value="TNF-like"/>
    <property type="match status" value="1"/>
</dbReference>
<dbReference type="AlphaFoldDB" id="A0AAV7LDY9"/>
<evidence type="ECO:0000256" key="3">
    <source>
        <dbReference type="ARBA" id="ARBA00022729"/>
    </source>
</evidence>
<organism evidence="7 8">
    <name type="scientific">Pleurodeles waltl</name>
    <name type="common">Iberian ribbed newt</name>
    <dbReference type="NCBI Taxonomy" id="8319"/>
    <lineage>
        <taxon>Eukaryota</taxon>
        <taxon>Metazoa</taxon>
        <taxon>Chordata</taxon>
        <taxon>Craniata</taxon>
        <taxon>Vertebrata</taxon>
        <taxon>Euteleostomi</taxon>
        <taxon>Amphibia</taxon>
        <taxon>Batrachia</taxon>
        <taxon>Caudata</taxon>
        <taxon>Salamandroidea</taxon>
        <taxon>Salamandridae</taxon>
        <taxon>Pleurodelinae</taxon>
        <taxon>Pleurodeles</taxon>
    </lineage>
</organism>
<evidence type="ECO:0000259" key="6">
    <source>
        <dbReference type="PROSITE" id="PS50871"/>
    </source>
</evidence>
<comment type="caution">
    <text evidence="7">The sequence shown here is derived from an EMBL/GenBank/DDBJ whole genome shotgun (WGS) entry which is preliminary data.</text>
</comment>
<feature type="domain" description="C1q" evidence="6">
    <location>
        <begin position="69"/>
        <end position="206"/>
    </location>
</feature>
<evidence type="ECO:0000256" key="2">
    <source>
        <dbReference type="ARBA" id="ARBA00022525"/>
    </source>
</evidence>
<evidence type="ECO:0000256" key="1">
    <source>
        <dbReference type="ARBA" id="ARBA00004613"/>
    </source>
</evidence>
<dbReference type="PANTHER" id="PTHR15427:SF20">
    <property type="entry name" value="ADIPONECTIN"/>
    <property type="match status" value="1"/>
</dbReference>
<evidence type="ECO:0000256" key="4">
    <source>
        <dbReference type="ARBA" id="ARBA00023119"/>
    </source>
</evidence>
<dbReference type="GO" id="GO:0005576">
    <property type="term" value="C:extracellular region"/>
    <property type="evidence" value="ECO:0007669"/>
    <property type="project" value="UniProtKB-SubCell"/>
</dbReference>
<dbReference type="Proteomes" id="UP001066276">
    <property type="component" value="Chromosome 11"/>
</dbReference>
<comment type="subcellular location">
    <subcellularLocation>
        <location evidence="1">Secreted</location>
    </subcellularLocation>
</comment>
<feature type="region of interest" description="Disordered" evidence="5">
    <location>
        <begin position="1"/>
        <end position="67"/>
    </location>
</feature>
<dbReference type="InterPro" id="IPR008160">
    <property type="entry name" value="Collagen"/>
</dbReference>
<name>A0AAV7LDY9_PLEWA</name>
<dbReference type="Gene3D" id="2.60.120.40">
    <property type="match status" value="1"/>
</dbReference>
<dbReference type="EMBL" id="JANPWB010000015">
    <property type="protein sequence ID" value="KAJ1089856.1"/>
    <property type="molecule type" value="Genomic_DNA"/>
</dbReference>
<evidence type="ECO:0000313" key="8">
    <source>
        <dbReference type="Proteomes" id="UP001066276"/>
    </source>
</evidence>
<dbReference type="InterPro" id="IPR050392">
    <property type="entry name" value="Collagen/C1q_domain"/>
</dbReference>
<keyword evidence="4" id="KW-0176">Collagen</keyword>
<dbReference type="Pfam" id="PF00386">
    <property type="entry name" value="C1q"/>
    <property type="match status" value="1"/>
</dbReference>
<evidence type="ECO:0000256" key="5">
    <source>
        <dbReference type="SAM" id="MobiDB-lite"/>
    </source>
</evidence>
<proteinExistence type="predicted"/>
<dbReference type="PROSITE" id="PS50871">
    <property type="entry name" value="C1Q"/>
    <property type="match status" value="1"/>
</dbReference>
<dbReference type="PRINTS" id="PR00007">
    <property type="entry name" value="COMPLEMNTC1Q"/>
</dbReference>